<evidence type="ECO:0000313" key="4">
    <source>
        <dbReference type="Proteomes" id="UP000274756"/>
    </source>
</evidence>
<dbReference type="Pfam" id="PF10316">
    <property type="entry name" value="7TM_GPCR_Srbc"/>
    <property type="match status" value="1"/>
</dbReference>
<evidence type="ECO:0000313" key="5">
    <source>
        <dbReference type="WBParaSite" id="DME_0000059201-mRNA-1"/>
    </source>
</evidence>
<keyword evidence="1" id="KW-1133">Transmembrane helix</keyword>
<proteinExistence type="predicted"/>
<dbReference type="Proteomes" id="UP000038040">
    <property type="component" value="Unplaced"/>
</dbReference>
<dbReference type="EMBL" id="UYYG01001151">
    <property type="protein sequence ID" value="VDN54979.1"/>
    <property type="molecule type" value="Genomic_DNA"/>
</dbReference>
<evidence type="ECO:0000313" key="3">
    <source>
        <dbReference type="Proteomes" id="UP000038040"/>
    </source>
</evidence>
<organism evidence="3 5">
    <name type="scientific">Dracunculus medinensis</name>
    <name type="common">Guinea worm</name>
    <dbReference type="NCBI Taxonomy" id="318479"/>
    <lineage>
        <taxon>Eukaryota</taxon>
        <taxon>Metazoa</taxon>
        <taxon>Ecdysozoa</taxon>
        <taxon>Nematoda</taxon>
        <taxon>Chromadorea</taxon>
        <taxon>Rhabditida</taxon>
        <taxon>Spirurina</taxon>
        <taxon>Dracunculoidea</taxon>
        <taxon>Dracunculidae</taxon>
        <taxon>Dracunculus</taxon>
    </lineage>
</organism>
<name>A0A0N4U1T6_DRAME</name>
<protein>
    <submittedName>
        <fullName evidence="5">G_PROTEIN_RECEP_F1_2 domain-containing protein</fullName>
    </submittedName>
</protein>
<dbReference type="WBParaSite" id="DME_0000059201-mRNA-1">
    <property type="protein sequence ID" value="DME_0000059201-mRNA-1"/>
    <property type="gene ID" value="DME_0000059201"/>
</dbReference>
<dbReference type="InterPro" id="IPR019420">
    <property type="entry name" value="7TM_GPCR_serpentine_rcpt_Srbc"/>
</dbReference>
<dbReference type="AlphaFoldDB" id="A0A0N4U1T6"/>
<keyword evidence="4" id="KW-1185">Reference proteome</keyword>
<gene>
    <name evidence="2" type="ORF">DME_LOCUS4952</name>
</gene>
<dbReference type="OrthoDB" id="10622854at2759"/>
<dbReference type="Proteomes" id="UP000274756">
    <property type="component" value="Unassembled WGS sequence"/>
</dbReference>
<reference evidence="5" key="1">
    <citation type="submission" date="2017-02" db="UniProtKB">
        <authorList>
            <consortium name="WormBaseParasite"/>
        </authorList>
    </citation>
    <scope>IDENTIFICATION</scope>
</reference>
<feature type="transmembrane region" description="Helical" evidence="1">
    <location>
        <begin position="64"/>
        <end position="83"/>
    </location>
</feature>
<keyword evidence="1" id="KW-0812">Transmembrane</keyword>
<sequence length="148" mass="16860">MNGAAQFIAGVGRTIVLNSSPTEYRSTRYCMLMPWNILYSCGRSSHLQDCRILRWEETMIPLTFFYFVLCVATEPVTSIYHLMVSVDRFLAIRFPIPYSQKGKKFQLNQLLRKSIPKRDMVIIVGDWNMGVDHNTVAVATSTIGKCGD</sequence>
<accession>A0A0N4U1T6</accession>
<keyword evidence="1" id="KW-0472">Membrane</keyword>
<evidence type="ECO:0000256" key="1">
    <source>
        <dbReference type="SAM" id="Phobius"/>
    </source>
</evidence>
<reference evidence="2 4" key="2">
    <citation type="submission" date="2018-11" db="EMBL/GenBank/DDBJ databases">
        <authorList>
            <consortium name="Pathogen Informatics"/>
        </authorList>
    </citation>
    <scope>NUCLEOTIDE SEQUENCE [LARGE SCALE GENOMIC DNA]</scope>
</reference>
<evidence type="ECO:0000313" key="2">
    <source>
        <dbReference type="EMBL" id="VDN54979.1"/>
    </source>
</evidence>